<name>A0A7J9BSS5_GOSGO</name>
<evidence type="ECO:0000313" key="2">
    <source>
        <dbReference type="EMBL" id="MBA0739240.1"/>
    </source>
</evidence>
<feature type="domain" description="Retrovirus-related Pol polyprotein from transposon TNT 1-94-like beta-barrel" evidence="1">
    <location>
        <begin position="61"/>
        <end position="105"/>
    </location>
</feature>
<dbReference type="SUPFAM" id="SSF57756">
    <property type="entry name" value="Retrovirus zinc finger-like domains"/>
    <property type="match status" value="1"/>
</dbReference>
<comment type="caution">
    <text evidence="2">The sequence shown here is derived from an EMBL/GenBank/DDBJ whole genome shotgun (WGS) entry which is preliminary data.</text>
</comment>
<protein>
    <recommendedName>
        <fullName evidence="1">Retrovirus-related Pol polyprotein from transposon TNT 1-94-like beta-barrel domain-containing protein</fullName>
    </recommendedName>
</protein>
<accession>A0A7J9BSS5</accession>
<dbReference type="Pfam" id="PF22936">
    <property type="entry name" value="Pol_BBD"/>
    <property type="match status" value="1"/>
</dbReference>
<sequence>MDRKKAKKSKDPKKIKCFCCNRKGYFKSNCKEYLDYLVKTDRGMELFVVEACLVEESIDNWVIDSGATNHVCVSLQQFSETRSLRDRGILLQIGDESYVSAEAIGE</sequence>
<evidence type="ECO:0000259" key="1">
    <source>
        <dbReference type="Pfam" id="PF22936"/>
    </source>
</evidence>
<dbReference type="InterPro" id="IPR036875">
    <property type="entry name" value="Znf_CCHC_sf"/>
</dbReference>
<dbReference type="GO" id="GO:0003676">
    <property type="term" value="F:nucleic acid binding"/>
    <property type="evidence" value="ECO:0007669"/>
    <property type="project" value="InterPro"/>
</dbReference>
<feature type="non-terminal residue" evidence="2">
    <location>
        <position position="106"/>
    </location>
</feature>
<dbReference type="Proteomes" id="UP000593579">
    <property type="component" value="Unassembled WGS sequence"/>
</dbReference>
<organism evidence="2 3">
    <name type="scientific">Gossypium gossypioides</name>
    <name type="common">Mexican cotton</name>
    <name type="synonym">Selera gossypioides</name>
    <dbReference type="NCBI Taxonomy" id="34282"/>
    <lineage>
        <taxon>Eukaryota</taxon>
        <taxon>Viridiplantae</taxon>
        <taxon>Streptophyta</taxon>
        <taxon>Embryophyta</taxon>
        <taxon>Tracheophyta</taxon>
        <taxon>Spermatophyta</taxon>
        <taxon>Magnoliopsida</taxon>
        <taxon>eudicotyledons</taxon>
        <taxon>Gunneridae</taxon>
        <taxon>Pentapetalae</taxon>
        <taxon>rosids</taxon>
        <taxon>malvids</taxon>
        <taxon>Malvales</taxon>
        <taxon>Malvaceae</taxon>
        <taxon>Malvoideae</taxon>
        <taxon>Gossypium</taxon>
    </lineage>
</organism>
<dbReference type="InterPro" id="IPR054722">
    <property type="entry name" value="PolX-like_BBD"/>
</dbReference>
<keyword evidence="3" id="KW-1185">Reference proteome</keyword>
<dbReference type="OrthoDB" id="1744507at2759"/>
<gene>
    <name evidence="2" type="ORF">Gogos_012528</name>
</gene>
<dbReference type="GO" id="GO:0008270">
    <property type="term" value="F:zinc ion binding"/>
    <property type="evidence" value="ECO:0007669"/>
    <property type="project" value="InterPro"/>
</dbReference>
<reference evidence="2 3" key="1">
    <citation type="journal article" date="2019" name="Genome Biol. Evol.">
        <title>Insights into the evolution of the New World diploid cottons (Gossypium, subgenus Houzingenia) based on genome sequencing.</title>
        <authorList>
            <person name="Grover C.E."/>
            <person name="Arick M.A. 2nd"/>
            <person name="Thrash A."/>
            <person name="Conover J.L."/>
            <person name="Sanders W.S."/>
            <person name="Peterson D.G."/>
            <person name="Frelichowski J.E."/>
            <person name="Scheffler J.A."/>
            <person name="Scheffler B.E."/>
            <person name="Wendel J.F."/>
        </authorList>
    </citation>
    <scope>NUCLEOTIDE SEQUENCE [LARGE SCALE GENOMIC DNA]</scope>
    <source>
        <strain evidence="2">5</strain>
        <tissue evidence="2">Leaf</tissue>
    </source>
</reference>
<proteinExistence type="predicted"/>
<evidence type="ECO:0000313" key="3">
    <source>
        <dbReference type="Proteomes" id="UP000593579"/>
    </source>
</evidence>
<dbReference type="EMBL" id="JABEZY010000006">
    <property type="protein sequence ID" value="MBA0739240.1"/>
    <property type="molecule type" value="Genomic_DNA"/>
</dbReference>
<dbReference type="AlphaFoldDB" id="A0A7J9BSS5"/>